<name>A0A1R2BU17_9CILI</name>
<dbReference type="PANTHER" id="PTHR13162">
    <property type="entry name" value="CCR4-NOT TRANSCRIPTION COMPLEX"/>
    <property type="match status" value="1"/>
</dbReference>
<comment type="caution">
    <text evidence="2">The sequence shown here is derived from an EMBL/GenBank/DDBJ whole genome shotgun (WGS) entry which is preliminary data.</text>
</comment>
<proteinExistence type="predicted"/>
<feature type="domain" description="CCR4-Not complex component Not1 C-terminal" evidence="1">
    <location>
        <begin position="1"/>
        <end position="166"/>
    </location>
</feature>
<sequence>MKDYIDNYLVSRDSSYIQEIINKIKSAENRSNGVLTNSLVLYIAEIVLVGQIDQRVYNEFLLAILNGLDNETRKYYINAVANQLRYPNSHTQLFSCALLYMFSECKKPIIEEQIARVLTERTSAYRPHPWGVLITLIELVKNPRYEFLKKPFTHCSQDIENYYEKISKNFMADSDVLHNN</sequence>
<dbReference type="Gene3D" id="1.25.40.800">
    <property type="match status" value="1"/>
</dbReference>
<dbReference type="AlphaFoldDB" id="A0A1R2BU17"/>
<dbReference type="GO" id="GO:0030015">
    <property type="term" value="C:CCR4-NOT core complex"/>
    <property type="evidence" value="ECO:0007669"/>
    <property type="project" value="InterPro"/>
</dbReference>
<dbReference type="EMBL" id="MPUH01000429">
    <property type="protein sequence ID" value="OMJ80298.1"/>
    <property type="molecule type" value="Genomic_DNA"/>
</dbReference>
<dbReference type="InterPro" id="IPR007196">
    <property type="entry name" value="CCR4-Not_Not1_C"/>
</dbReference>
<evidence type="ECO:0000313" key="3">
    <source>
        <dbReference type="Proteomes" id="UP000187209"/>
    </source>
</evidence>
<protein>
    <recommendedName>
        <fullName evidence="1">CCR4-Not complex component Not1 C-terminal domain-containing protein</fullName>
    </recommendedName>
</protein>
<organism evidence="2 3">
    <name type="scientific">Stentor coeruleus</name>
    <dbReference type="NCBI Taxonomy" id="5963"/>
    <lineage>
        <taxon>Eukaryota</taxon>
        <taxon>Sar</taxon>
        <taxon>Alveolata</taxon>
        <taxon>Ciliophora</taxon>
        <taxon>Postciliodesmatophora</taxon>
        <taxon>Heterotrichea</taxon>
        <taxon>Heterotrichida</taxon>
        <taxon>Stentoridae</taxon>
        <taxon>Stentor</taxon>
    </lineage>
</organism>
<dbReference type="GO" id="GO:0060090">
    <property type="term" value="F:molecular adaptor activity"/>
    <property type="evidence" value="ECO:0007669"/>
    <property type="project" value="TreeGrafter"/>
</dbReference>
<reference evidence="2 3" key="1">
    <citation type="submission" date="2016-11" db="EMBL/GenBank/DDBJ databases">
        <title>The macronuclear genome of Stentor coeruleus: a giant cell with tiny introns.</title>
        <authorList>
            <person name="Slabodnick M."/>
            <person name="Ruby J.G."/>
            <person name="Reiff S.B."/>
            <person name="Swart E.C."/>
            <person name="Gosai S."/>
            <person name="Prabakaran S."/>
            <person name="Witkowska E."/>
            <person name="Larue G.E."/>
            <person name="Fisher S."/>
            <person name="Freeman R.M."/>
            <person name="Gunawardena J."/>
            <person name="Chu W."/>
            <person name="Stover N.A."/>
            <person name="Gregory B.D."/>
            <person name="Nowacki M."/>
            <person name="Derisi J."/>
            <person name="Roy S.W."/>
            <person name="Marshall W.F."/>
            <person name="Sood P."/>
        </authorList>
    </citation>
    <scope>NUCLEOTIDE SEQUENCE [LARGE SCALE GENOMIC DNA]</scope>
    <source>
        <strain evidence="2">WM001</strain>
    </source>
</reference>
<dbReference type="GO" id="GO:0000932">
    <property type="term" value="C:P-body"/>
    <property type="evidence" value="ECO:0007669"/>
    <property type="project" value="TreeGrafter"/>
</dbReference>
<accession>A0A1R2BU17</accession>
<evidence type="ECO:0000313" key="2">
    <source>
        <dbReference type="EMBL" id="OMJ80298.1"/>
    </source>
</evidence>
<dbReference type="PANTHER" id="PTHR13162:SF8">
    <property type="entry name" value="CCR4-NOT TRANSCRIPTION COMPLEX SUBUNIT 1"/>
    <property type="match status" value="1"/>
</dbReference>
<dbReference type="GO" id="GO:0000288">
    <property type="term" value="P:nuclear-transcribed mRNA catabolic process, deadenylation-dependent decay"/>
    <property type="evidence" value="ECO:0007669"/>
    <property type="project" value="TreeGrafter"/>
</dbReference>
<gene>
    <name evidence="2" type="ORF">SteCoe_19447</name>
</gene>
<dbReference type="InterPro" id="IPR040398">
    <property type="entry name" value="Not1"/>
</dbReference>
<dbReference type="OrthoDB" id="1933107at2759"/>
<dbReference type="GO" id="GO:0017148">
    <property type="term" value="P:negative regulation of translation"/>
    <property type="evidence" value="ECO:0007669"/>
    <property type="project" value="InterPro"/>
</dbReference>
<dbReference type="Pfam" id="PF04054">
    <property type="entry name" value="Not1"/>
    <property type="match status" value="1"/>
</dbReference>
<dbReference type="Proteomes" id="UP000187209">
    <property type="component" value="Unassembled WGS sequence"/>
</dbReference>
<evidence type="ECO:0000259" key="1">
    <source>
        <dbReference type="Pfam" id="PF04054"/>
    </source>
</evidence>
<keyword evidence="3" id="KW-1185">Reference proteome</keyword>